<feature type="transmembrane region" description="Helical" evidence="1">
    <location>
        <begin position="57"/>
        <end position="79"/>
    </location>
</feature>
<evidence type="ECO:0000313" key="4">
    <source>
        <dbReference type="Proteomes" id="UP000242287"/>
    </source>
</evidence>
<evidence type="ECO:0000313" key="3">
    <source>
        <dbReference type="EMBL" id="PFH45057.1"/>
    </source>
</evidence>
<reference evidence="3 4" key="1">
    <citation type="submission" date="2014-02" db="EMBL/GenBank/DDBJ databases">
        <title>Transposable element dynamics among asymbiotic and ectomycorrhizal Amanita fungi.</title>
        <authorList>
            <consortium name="DOE Joint Genome Institute"/>
            <person name="Hess J."/>
            <person name="Skrede I."/>
            <person name="Wolfe B."/>
            <person name="LaButti K."/>
            <person name="Ohm R.A."/>
            <person name="Grigoriev I.V."/>
            <person name="Pringle A."/>
        </authorList>
    </citation>
    <scope>NUCLEOTIDE SEQUENCE [LARGE SCALE GENOMIC DNA]</scope>
    <source>
        <strain evidence="3 4">SKay4041</strain>
    </source>
</reference>
<keyword evidence="4" id="KW-1185">Reference proteome</keyword>
<sequence length="148" mass="16526">MLPLLSRWYILGRILSKEIRRKVSQLLRLIVETGMATATANVITLILLTTAKWTKTAYIVPITVLSKVYGNAMLVLLNNCMTIPGSRRRPPTMDVVVTNLSSLEFQTGHTSQHTDVGVCLGQEERVSSIDGVSSDDQFIHQSHLFHSY</sequence>
<gene>
    <name evidence="3" type="ORF">AMATHDRAFT_44249</name>
</gene>
<dbReference type="Proteomes" id="UP000242287">
    <property type="component" value="Unassembled WGS sequence"/>
</dbReference>
<dbReference type="OrthoDB" id="2536347at2759"/>
<evidence type="ECO:0000259" key="2">
    <source>
        <dbReference type="Pfam" id="PF20152"/>
    </source>
</evidence>
<feature type="domain" description="DUF6534" evidence="2">
    <location>
        <begin position="14"/>
        <end position="79"/>
    </location>
</feature>
<dbReference type="Pfam" id="PF20152">
    <property type="entry name" value="DUF6534"/>
    <property type="match status" value="1"/>
</dbReference>
<keyword evidence="1" id="KW-1133">Transmembrane helix</keyword>
<keyword evidence="1" id="KW-0472">Membrane</keyword>
<feature type="transmembrane region" description="Helical" evidence="1">
    <location>
        <begin position="26"/>
        <end position="51"/>
    </location>
</feature>
<keyword evidence="1" id="KW-0812">Transmembrane</keyword>
<dbReference type="InterPro" id="IPR045339">
    <property type="entry name" value="DUF6534"/>
</dbReference>
<organism evidence="3 4">
    <name type="scientific">Amanita thiersii Skay4041</name>
    <dbReference type="NCBI Taxonomy" id="703135"/>
    <lineage>
        <taxon>Eukaryota</taxon>
        <taxon>Fungi</taxon>
        <taxon>Dikarya</taxon>
        <taxon>Basidiomycota</taxon>
        <taxon>Agaricomycotina</taxon>
        <taxon>Agaricomycetes</taxon>
        <taxon>Agaricomycetidae</taxon>
        <taxon>Agaricales</taxon>
        <taxon>Pluteineae</taxon>
        <taxon>Amanitaceae</taxon>
        <taxon>Amanita</taxon>
    </lineage>
</organism>
<accession>A0A2A9NA02</accession>
<proteinExistence type="predicted"/>
<dbReference type="AlphaFoldDB" id="A0A2A9NA02"/>
<name>A0A2A9NA02_9AGAR</name>
<protein>
    <recommendedName>
        <fullName evidence="2">DUF6534 domain-containing protein</fullName>
    </recommendedName>
</protein>
<evidence type="ECO:0000256" key="1">
    <source>
        <dbReference type="SAM" id="Phobius"/>
    </source>
</evidence>
<dbReference type="EMBL" id="KZ302591">
    <property type="protein sequence ID" value="PFH45057.1"/>
    <property type="molecule type" value="Genomic_DNA"/>
</dbReference>